<evidence type="ECO:0000256" key="2">
    <source>
        <dbReference type="SAM" id="MobiDB-lite"/>
    </source>
</evidence>
<feature type="region of interest" description="Disordered" evidence="2">
    <location>
        <begin position="1062"/>
        <end position="1246"/>
    </location>
</feature>
<feature type="region of interest" description="Disordered" evidence="2">
    <location>
        <begin position="409"/>
        <end position="434"/>
    </location>
</feature>
<reference evidence="4" key="1">
    <citation type="submission" date="2014-08" db="EMBL/GenBank/DDBJ databases">
        <authorList>
            <person name="Sharma Rahul"/>
            <person name="Thines Marco"/>
        </authorList>
    </citation>
    <scope>NUCLEOTIDE SEQUENCE</scope>
</reference>
<dbReference type="InterPro" id="IPR011989">
    <property type="entry name" value="ARM-like"/>
</dbReference>
<name>A0A0F7SUH5_PHARH</name>
<dbReference type="EMBL" id="LN483157">
    <property type="protein sequence ID" value="CED84240.1"/>
    <property type="molecule type" value="Genomic_DNA"/>
</dbReference>
<evidence type="ECO:0000259" key="3">
    <source>
        <dbReference type="Pfam" id="PF08161"/>
    </source>
</evidence>
<dbReference type="PANTHER" id="PTHR48287:SF1">
    <property type="entry name" value="ARM REPEAT SUPERFAMILY PROTEIN"/>
    <property type="match status" value="1"/>
</dbReference>
<dbReference type="InterPro" id="IPR016024">
    <property type="entry name" value="ARM-type_fold"/>
</dbReference>
<feature type="compositionally biased region" description="Basic residues" evidence="2">
    <location>
        <begin position="1085"/>
        <end position="1096"/>
    </location>
</feature>
<evidence type="ECO:0000256" key="1">
    <source>
        <dbReference type="ARBA" id="ARBA00007690"/>
    </source>
</evidence>
<feature type="compositionally biased region" description="Acidic residues" evidence="2">
    <location>
        <begin position="1138"/>
        <end position="1148"/>
    </location>
</feature>
<dbReference type="SUPFAM" id="SSF48371">
    <property type="entry name" value="ARM repeat"/>
    <property type="match status" value="1"/>
</dbReference>
<dbReference type="GO" id="GO:0005634">
    <property type="term" value="C:nucleus"/>
    <property type="evidence" value="ECO:0007669"/>
    <property type="project" value="UniProtKB-SubCell"/>
</dbReference>
<proteinExistence type="inferred from homology"/>
<dbReference type="InterPro" id="IPR012978">
    <property type="entry name" value="HEAT_RRP12"/>
</dbReference>
<feature type="compositionally biased region" description="Basic and acidic residues" evidence="2">
    <location>
        <begin position="1097"/>
        <end position="1108"/>
    </location>
</feature>
<feature type="domain" description="RRP12 HEAT" evidence="3">
    <location>
        <begin position="372"/>
        <end position="710"/>
    </location>
</feature>
<comment type="similarity">
    <text evidence="1">Belongs to the RRP12 family.</text>
</comment>
<feature type="compositionally biased region" description="Polar residues" evidence="2">
    <location>
        <begin position="423"/>
        <end position="433"/>
    </location>
</feature>
<dbReference type="Pfam" id="PF08161">
    <property type="entry name" value="RRP12_HEAT"/>
    <property type="match status" value="1"/>
</dbReference>
<feature type="compositionally biased region" description="Low complexity" evidence="2">
    <location>
        <begin position="1150"/>
        <end position="1161"/>
    </location>
</feature>
<sequence length="1370" mass="147802">MAATVPASLNPSLTEPLDKVRLLSNSKLSHQSKPANLLKALESSLPGPISPTAYYAALVSTLQQTIAKEIKQGEISVSEGDLVPAILYLLAVVVDFVPVAVVQSQSEMGLLGPLFQGVIMSGGAAGGEDADDEFKQTKTIISLFPPCGPSAPSLRSLIHLTRHVLLTAPTPALSTQPYQTALSSLLSLTLDPRPRVRKVSQEAIRDVLAAPHPPAVRHPYAERVSKGLIKVLSEKVFGEDSEQRRIWAIGFVRMVASSWPSELISPLLAVLLPLPSANPHLQSQTLSLLSHLLSQSTTSNSLEPLKVPVLLATILASPPKDKEVLPSWLEVVENGMISWAREDSAACSVELGKVWSMVWGYLEDKDSREKGAKIAQAAEKCLIGLSRYCIDEDTMRSALEFKPSAEDLAGSTKAGKKGKKQQIHPQDQKTPGSESPLLVQIISTLQSALHTLRTLPFLPSTLQIIASLISRMRLRLPTSTPSINSSTDPRDPTVAEKLLLGLVAEVADLRTQKGFEFRERADEVLGMAVEVMGPAVLLNALPLNVEGNRDPSQPGRAFLLPILRTRTTNTSLSYFTTVFVPLSERLFNAKSAVEKTRPIEAKVYEALVEQVWGCLKGFCDLPVDLPKAFTNDFAALITQVLYTQPSLRPSLLRSLQTLVETSLSLSKSSAPSAELLTSFGLDQSHGKANLLFLQGMSKNLLAVLFNVFSQVGREQRGMVGEVIASYLSVSTAEDISATYEKVVLHLGQALAVPSAKPAPGSTTSPTSHTMLDLLILLIPFLPAISAQALFAHASGADAKLIGSDDVAVQKKSYRVLARLVEQGGKVKLSPTELEQFVERLSDGKEVVLAGARRDRIILLSTLIPTFPADQLHLIPSLLPEAVLGTKEVNEKTRDAAFDLVVLMGNKMSEGGVIKRNQLEGADDEAMADASATIPEYLTMVAAGLVGTTPHMISASITALSRLIFEFRDDVPGEMKSELISTLVVFLSSTNREIVKSALGFVKVIVVILPGSDIQPHLDTLVPGLLLWSHDHKNHFKGKVRHIFERLIRKVSYESVKAAAEEAALNSEEAPSKGNSDGVKFLENIRKRKERSKRKKSAAREAADENGDRDMEDDDDDAPSKSRVSTGNAFDDALYGSESELDDSEDDEGTGAQKGDQAGQRAAKGKGKGRAKDTRDATFIRDDGDEPMDLLDRGIAGRLTKHDPAANSRRRKPGQEASKFKTDADTGKMMINDDSDNESKPAKVGGAGEMDIEGMAYQEQLTATEGQTRGARGQVVFNKDTKRGRAREADGEAMLVDASEGGRKKAKKEKQTKVPVGMDYKAKRAGGDIKRAGAPDPFAYVPLSQARGSGSRQHGKGQKVNITGKKKGSAA</sequence>
<dbReference type="Gene3D" id="1.25.10.10">
    <property type="entry name" value="Leucine-rich Repeat Variant"/>
    <property type="match status" value="2"/>
</dbReference>
<organism evidence="4">
    <name type="scientific">Phaffia rhodozyma</name>
    <name type="common">Yeast</name>
    <name type="synonym">Xanthophyllomyces dendrorhous</name>
    <dbReference type="NCBI Taxonomy" id="264483"/>
    <lineage>
        <taxon>Eukaryota</taxon>
        <taxon>Fungi</taxon>
        <taxon>Dikarya</taxon>
        <taxon>Basidiomycota</taxon>
        <taxon>Agaricomycotina</taxon>
        <taxon>Tremellomycetes</taxon>
        <taxon>Cystofilobasidiales</taxon>
        <taxon>Mrakiaceae</taxon>
        <taxon>Phaffia</taxon>
    </lineage>
</organism>
<feature type="compositionally biased region" description="Basic and acidic residues" evidence="2">
    <location>
        <begin position="1278"/>
        <end position="1289"/>
    </location>
</feature>
<evidence type="ECO:0000313" key="4">
    <source>
        <dbReference type="EMBL" id="CED84240.1"/>
    </source>
</evidence>
<accession>A0A0F7SUH5</accession>
<protein>
    <submittedName>
        <fullName evidence="4">Uncharacterized conserved protein</fullName>
    </submittedName>
</protein>
<feature type="compositionally biased region" description="Basic and acidic residues" evidence="2">
    <location>
        <begin position="1319"/>
        <end position="1332"/>
    </location>
</feature>
<dbReference type="InterPro" id="IPR052087">
    <property type="entry name" value="RRP12"/>
</dbReference>
<dbReference type="PANTHER" id="PTHR48287">
    <property type="entry name" value="ARM REPEAT SUPERFAMILY PROTEIN"/>
    <property type="match status" value="1"/>
</dbReference>
<feature type="compositionally biased region" description="Basic and acidic residues" evidence="2">
    <location>
        <begin position="1169"/>
        <end position="1181"/>
    </location>
</feature>
<feature type="region of interest" description="Disordered" evidence="2">
    <location>
        <begin position="1262"/>
        <end position="1370"/>
    </location>
</feature>